<comment type="caution">
    <text evidence="1">The sequence shown here is derived from an EMBL/GenBank/DDBJ whole genome shotgun (WGS) entry which is preliminary data.</text>
</comment>
<reference evidence="1 2" key="1">
    <citation type="journal article" date="2023" name="Plants (Basel)">
        <title>Bridging the Gap: Combining Genomics and Transcriptomics Approaches to Understand Stylosanthes scabra, an Orphan Legume from the Brazilian Caatinga.</title>
        <authorList>
            <person name="Ferreira-Neto J.R.C."/>
            <person name="da Silva M.D."/>
            <person name="Binneck E."/>
            <person name="de Melo N.F."/>
            <person name="da Silva R.H."/>
            <person name="de Melo A.L.T.M."/>
            <person name="Pandolfi V."/>
            <person name="Bustamante F.O."/>
            <person name="Brasileiro-Vidal A.C."/>
            <person name="Benko-Iseppon A.M."/>
        </authorList>
    </citation>
    <scope>NUCLEOTIDE SEQUENCE [LARGE SCALE GENOMIC DNA]</scope>
    <source>
        <tissue evidence="1">Leaves</tissue>
    </source>
</reference>
<protein>
    <recommendedName>
        <fullName evidence="3">Reverse transcriptase domain-containing protein</fullName>
    </recommendedName>
</protein>
<evidence type="ECO:0000313" key="2">
    <source>
        <dbReference type="Proteomes" id="UP001341840"/>
    </source>
</evidence>
<sequence>MRVDVIDSLVQEVFDGEFSSHNEEFALLEELEDDAAEKEEVAENSLPIKPEKVIEEKPSKLELKPLPSSLKYAFLDDEETLPVIINSALASKEEDGLIK</sequence>
<accession>A0ABU6U0P0</accession>
<evidence type="ECO:0000313" key="1">
    <source>
        <dbReference type="EMBL" id="MED6154695.1"/>
    </source>
</evidence>
<organism evidence="1 2">
    <name type="scientific">Stylosanthes scabra</name>
    <dbReference type="NCBI Taxonomy" id="79078"/>
    <lineage>
        <taxon>Eukaryota</taxon>
        <taxon>Viridiplantae</taxon>
        <taxon>Streptophyta</taxon>
        <taxon>Embryophyta</taxon>
        <taxon>Tracheophyta</taxon>
        <taxon>Spermatophyta</taxon>
        <taxon>Magnoliopsida</taxon>
        <taxon>eudicotyledons</taxon>
        <taxon>Gunneridae</taxon>
        <taxon>Pentapetalae</taxon>
        <taxon>rosids</taxon>
        <taxon>fabids</taxon>
        <taxon>Fabales</taxon>
        <taxon>Fabaceae</taxon>
        <taxon>Papilionoideae</taxon>
        <taxon>50 kb inversion clade</taxon>
        <taxon>dalbergioids sensu lato</taxon>
        <taxon>Dalbergieae</taxon>
        <taxon>Pterocarpus clade</taxon>
        <taxon>Stylosanthes</taxon>
    </lineage>
</organism>
<gene>
    <name evidence="1" type="ORF">PIB30_115150</name>
</gene>
<proteinExistence type="predicted"/>
<feature type="non-terminal residue" evidence="1">
    <location>
        <position position="99"/>
    </location>
</feature>
<name>A0ABU6U0P0_9FABA</name>
<dbReference type="EMBL" id="JASCZI010102531">
    <property type="protein sequence ID" value="MED6154695.1"/>
    <property type="molecule type" value="Genomic_DNA"/>
</dbReference>
<evidence type="ECO:0008006" key="3">
    <source>
        <dbReference type="Google" id="ProtNLM"/>
    </source>
</evidence>
<keyword evidence="2" id="KW-1185">Reference proteome</keyword>
<dbReference type="Proteomes" id="UP001341840">
    <property type="component" value="Unassembled WGS sequence"/>
</dbReference>